<name>A0ABP3UWT5_9BURK</name>
<comment type="caution">
    <text evidence="2">The sequence shown here is derived from an EMBL/GenBank/DDBJ whole genome shotgun (WGS) entry which is preliminary data.</text>
</comment>
<proteinExistence type="predicted"/>
<keyword evidence="3" id="KW-1185">Reference proteome</keyword>
<evidence type="ECO:0000259" key="1">
    <source>
        <dbReference type="Pfam" id="PF05523"/>
    </source>
</evidence>
<gene>
    <name evidence="2" type="ORF">GCM10009107_04870</name>
</gene>
<dbReference type="SUPFAM" id="SSF51182">
    <property type="entry name" value="RmlC-like cupins"/>
    <property type="match status" value="1"/>
</dbReference>
<dbReference type="InterPro" id="IPR014710">
    <property type="entry name" value="RmlC-like_jellyroll"/>
</dbReference>
<dbReference type="InterPro" id="IPR008894">
    <property type="entry name" value="QdtA_cupin_dom"/>
</dbReference>
<dbReference type="Proteomes" id="UP001500279">
    <property type="component" value="Unassembled WGS sequence"/>
</dbReference>
<evidence type="ECO:0000313" key="2">
    <source>
        <dbReference type="EMBL" id="GAA0741913.1"/>
    </source>
</evidence>
<reference evidence="3" key="1">
    <citation type="journal article" date="2019" name="Int. J. Syst. Evol. Microbiol.">
        <title>The Global Catalogue of Microorganisms (GCM) 10K type strain sequencing project: providing services to taxonomists for standard genome sequencing and annotation.</title>
        <authorList>
            <consortium name="The Broad Institute Genomics Platform"/>
            <consortium name="The Broad Institute Genome Sequencing Center for Infectious Disease"/>
            <person name="Wu L."/>
            <person name="Ma J."/>
        </authorList>
    </citation>
    <scope>NUCLEOTIDE SEQUENCE [LARGE SCALE GENOMIC DNA]</scope>
    <source>
        <strain evidence="3">JCM 15503</strain>
    </source>
</reference>
<evidence type="ECO:0000313" key="3">
    <source>
        <dbReference type="Proteomes" id="UP001500279"/>
    </source>
</evidence>
<dbReference type="Gene3D" id="2.60.120.10">
    <property type="entry name" value="Jelly Rolls"/>
    <property type="match status" value="1"/>
</dbReference>
<feature type="domain" description="Sugar 3,4-ketoisomerase QdtA cupin" evidence="1">
    <location>
        <begin position="6"/>
        <end position="133"/>
    </location>
</feature>
<dbReference type="CDD" id="cd20292">
    <property type="entry name" value="cupin_QdtA-like"/>
    <property type="match status" value="1"/>
</dbReference>
<dbReference type="EMBL" id="BAAAEW010000004">
    <property type="protein sequence ID" value="GAA0741913.1"/>
    <property type="molecule type" value="Genomic_DNA"/>
</dbReference>
<dbReference type="InterPro" id="IPR011051">
    <property type="entry name" value="RmlC_Cupin_sf"/>
</dbReference>
<organism evidence="2 3">
    <name type="scientific">Ideonella azotifigens</name>
    <dbReference type="NCBI Taxonomy" id="513160"/>
    <lineage>
        <taxon>Bacteria</taxon>
        <taxon>Pseudomonadati</taxon>
        <taxon>Pseudomonadota</taxon>
        <taxon>Betaproteobacteria</taxon>
        <taxon>Burkholderiales</taxon>
        <taxon>Sphaerotilaceae</taxon>
        <taxon>Ideonella</taxon>
    </lineage>
</organism>
<dbReference type="Pfam" id="PF05523">
    <property type="entry name" value="FdtA"/>
    <property type="match status" value="1"/>
</dbReference>
<sequence>MAHVDDCRLVQIRTIHDERGSISFAETGVDFDFPILRAYWTYGVPPGASRAGHAHLQLHQLYVAVTGAFDVSMDDGTHQRTVRLTHPGEGLLMTPGIWRELHHFTPGAGLLVLASALFDEADYIREHADFMRWVNR</sequence>
<protein>
    <submittedName>
        <fullName evidence="2">FdtA/QdtA family cupin domain-containing protein</fullName>
    </submittedName>
</protein>
<accession>A0ABP3UWT5</accession>